<reference evidence="2 3" key="1">
    <citation type="journal article" date="2016" name="Nat. Commun.">
        <title>Thousands of microbial genomes shed light on interconnected biogeochemical processes in an aquifer system.</title>
        <authorList>
            <person name="Anantharaman K."/>
            <person name="Brown C.T."/>
            <person name="Hug L.A."/>
            <person name="Sharon I."/>
            <person name="Castelle C.J."/>
            <person name="Probst A.J."/>
            <person name="Thomas B.C."/>
            <person name="Singh A."/>
            <person name="Wilkins M.J."/>
            <person name="Karaoz U."/>
            <person name="Brodie E.L."/>
            <person name="Williams K.H."/>
            <person name="Hubbard S.S."/>
            <person name="Banfield J.F."/>
        </authorList>
    </citation>
    <scope>NUCLEOTIDE SEQUENCE [LARGE SCALE GENOMIC DNA]</scope>
</reference>
<gene>
    <name evidence="2" type="ORF">A2867_00660</name>
</gene>
<dbReference type="AlphaFoldDB" id="A0A1F5JFU9"/>
<organism evidence="2 3">
    <name type="scientific">Candidatus Daviesbacteria bacterium RIFCSPHIGHO2_01_FULL_40_11</name>
    <dbReference type="NCBI Taxonomy" id="1797762"/>
    <lineage>
        <taxon>Bacteria</taxon>
        <taxon>Candidatus Daviesiibacteriota</taxon>
    </lineage>
</organism>
<accession>A0A1F5JFU9</accession>
<keyword evidence="1" id="KW-0175">Coiled coil</keyword>
<evidence type="ECO:0000256" key="1">
    <source>
        <dbReference type="SAM" id="Coils"/>
    </source>
</evidence>
<evidence type="ECO:0000313" key="2">
    <source>
        <dbReference type="EMBL" id="OGE27370.1"/>
    </source>
</evidence>
<name>A0A1F5JFU9_9BACT</name>
<sequence length="117" mass="13162">MLAVFLPVSVFAVTPSTDSLYQINQKVCDRFEEDVTKLAAIMEELRRRKGITETRVAFGGVDTQIKSADYQITYAAEALAYQRAQKYSSKAQLRSSLEVLKNKILKAKGEVRKALDE</sequence>
<comment type="caution">
    <text evidence="2">The sequence shown here is derived from an EMBL/GenBank/DDBJ whole genome shotgun (WGS) entry which is preliminary data.</text>
</comment>
<dbReference type="Proteomes" id="UP000177555">
    <property type="component" value="Unassembled WGS sequence"/>
</dbReference>
<proteinExistence type="predicted"/>
<protein>
    <submittedName>
        <fullName evidence="2">Uncharacterized protein</fullName>
    </submittedName>
</protein>
<dbReference type="EMBL" id="MFCP01000040">
    <property type="protein sequence ID" value="OGE27370.1"/>
    <property type="molecule type" value="Genomic_DNA"/>
</dbReference>
<feature type="coiled-coil region" evidence="1">
    <location>
        <begin position="90"/>
        <end position="117"/>
    </location>
</feature>
<evidence type="ECO:0000313" key="3">
    <source>
        <dbReference type="Proteomes" id="UP000177555"/>
    </source>
</evidence>